<dbReference type="PATRIC" id="fig|471514.4.peg.5059"/>
<dbReference type="InterPro" id="IPR035647">
    <property type="entry name" value="EFG_III/V"/>
</dbReference>
<comment type="similarity">
    <text evidence="1">Belongs to the IMPACT family.</text>
</comment>
<evidence type="ECO:0000313" key="4">
    <source>
        <dbReference type="EMBL" id="KPV42479.1"/>
    </source>
</evidence>
<name>A0A0P9CAP7_9BACL</name>
<dbReference type="InterPro" id="IPR015796">
    <property type="entry name" value="Impact_YigZ-like"/>
</dbReference>
<reference evidence="4 5" key="1">
    <citation type="submission" date="2015-09" db="EMBL/GenBank/DDBJ databases">
        <title>Draft genome sequence of Alicyclobacillus ferrooxydans DSM 22381.</title>
        <authorList>
            <person name="Hemp J."/>
        </authorList>
    </citation>
    <scope>NUCLEOTIDE SEQUENCE [LARGE SCALE GENOMIC DNA]</scope>
    <source>
        <strain evidence="4 5">TC-34</strain>
    </source>
</reference>
<dbReference type="Pfam" id="PF09186">
    <property type="entry name" value="DUF1949"/>
    <property type="match status" value="1"/>
</dbReference>
<feature type="domain" description="UPF0029" evidence="3">
    <location>
        <begin position="142"/>
        <end position="197"/>
    </location>
</feature>
<proteinExistence type="inferred from homology"/>
<dbReference type="Gene3D" id="3.30.70.240">
    <property type="match status" value="1"/>
</dbReference>
<evidence type="ECO:0000259" key="2">
    <source>
        <dbReference type="Pfam" id="PF01205"/>
    </source>
</evidence>
<evidence type="ECO:0000256" key="1">
    <source>
        <dbReference type="ARBA" id="ARBA00007665"/>
    </source>
</evidence>
<dbReference type="InterPro" id="IPR001498">
    <property type="entry name" value="Impact_N"/>
</dbReference>
<organism evidence="4 5">
    <name type="scientific">Alicyclobacillus ferrooxydans</name>
    <dbReference type="NCBI Taxonomy" id="471514"/>
    <lineage>
        <taxon>Bacteria</taxon>
        <taxon>Bacillati</taxon>
        <taxon>Bacillota</taxon>
        <taxon>Bacilli</taxon>
        <taxon>Bacillales</taxon>
        <taxon>Alicyclobacillaceae</taxon>
        <taxon>Alicyclobacillus</taxon>
    </lineage>
</organism>
<accession>A0A0P9CAP7</accession>
<dbReference type="Gene3D" id="3.30.230.30">
    <property type="entry name" value="Impact, N-terminal domain"/>
    <property type="match status" value="1"/>
</dbReference>
<feature type="domain" description="Impact N-terminal" evidence="2">
    <location>
        <begin position="21"/>
        <end position="125"/>
    </location>
</feature>
<dbReference type="EMBL" id="LJCO01000077">
    <property type="protein sequence ID" value="KPV42479.1"/>
    <property type="molecule type" value="Genomic_DNA"/>
</dbReference>
<comment type="caution">
    <text evidence="4">The sequence shown here is derived from an EMBL/GenBank/DDBJ whole genome shotgun (WGS) entry which is preliminary data.</text>
</comment>
<dbReference type="PANTHER" id="PTHR16301:SF20">
    <property type="entry name" value="IMPACT FAMILY MEMBER YIGZ"/>
    <property type="match status" value="1"/>
</dbReference>
<dbReference type="SUPFAM" id="SSF54211">
    <property type="entry name" value="Ribosomal protein S5 domain 2-like"/>
    <property type="match status" value="1"/>
</dbReference>
<dbReference type="InterPro" id="IPR036956">
    <property type="entry name" value="Impact_N_sf"/>
</dbReference>
<dbReference type="AlphaFoldDB" id="A0A0P9CAP7"/>
<dbReference type="Proteomes" id="UP000050482">
    <property type="component" value="Unassembled WGS sequence"/>
</dbReference>
<dbReference type="GO" id="GO:0005737">
    <property type="term" value="C:cytoplasm"/>
    <property type="evidence" value="ECO:0007669"/>
    <property type="project" value="TreeGrafter"/>
</dbReference>
<dbReference type="STRING" id="471514.AN477_17915"/>
<dbReference type="OrthoDB" id="9813771at2"/>
<evidence type="ECO:0000259" key="3">
    <source>
        <dbReference type="Pfam" id="PF09186"/>
    </source>
</evidence>
<dbReference type="Pfam" id="PF01205">
    <property type="entry name" value="Impact_N"/>
    <property type="match status" value="1"/>
</dbReference>
<dbReference type="PROSITE" id="PS00910">
    <property type="entry name" value="UPF0029"/>
    <property type="match status" value="1"/>
</dbReference>
<evidence type="ECO:0008006" key="6">
    <source>
        <dbReference type="Google" id="ProtNLM"/>
    </source>
</evidence>
<evidence type="ECO:0000313" key="5">
    <source>
        <dbReference type="Proteomes" id="UP000050482"/>
    </source>
</evidence>
<dbReference type="InterPro" id="IPR023582">
    <property type="entry name" value="Impact"/>
</dbReference>
<dbReference type="NCBIfam" id="TIGR00257">
    <property type="entry name" value="IMPACT_YIGZ"/>
    <property type="match status" value="1"/>
</dbReference>
<gene>
    <name evidence="4" type="ORF">AN477_17915</name>
</gene>
<dbReference type="GO" id="GO:0006446">
    <property type="term" value="P:regulation of translational initiation"/>
    <property type="evidence" value="ECO:0007669"/>
    <property type="project" value="TreeGrafter"/>
</dbReference>
<keyword evidence="5" id="KW-1185">Reference proteome</keyword>
<dbReference type="InterPro" id="IPR015269">
    <property type="entry name" value="UPF0029_Impact_C"/>
</dbReference>
<dbReference type="SUPFAM" id="SSF54980">
    <property type="entry name" value="EF-G C-terminal domain-like"/>
    <property type="match status" value="1"/>
</dbReference>
<sequence length="224" mass="24866">MSEEKVFYTIEETVETESVIKKSRFISRIVPIQSAEEAEEELAKIREVHKGANHNCFAYRFGLGVPVERFSDDGEPSGTAGRPILDVMRRRPILNALVVVTRYFGGMLLGANGLIRAYADGASSVIDAATVLKCTPMQRITLRCDYSLYGKLEYVLQEAGYALEDKTYAEDVSFAIWVNEDETSEMLTKIADVTGGQARSDVSHPTYVGVRPDGSLLYSVLHQK</sequence>
<dbReference type="InterPro" id="IPR020569">
    <property type="entry name" value="UPF0029_Impact_CS"/>
</dbReference>
<dbReference type="InterPro" id="IPR020568">
    <property type="entry name" value="Ribosomal_Su5_D2-typ_SF"/>
</dbReference>
<dbReference type="PANTHER" id="PTHR16301">
    <property type="entry name" value="IMPACT-RELATED"/>
    <property type="match status" value="1"/>
</dbReference>
<protein>
    <recommendedName>
        <fullName evidence="6">YigZ family protein</fullName>
    </recommendedName>
</protein>